<keyword evidence="6 8" id="KW-1133">Transmembrane helix</keyword>
<protein>
    <submittedName>
        <fullName evidence="10">ABC-2 type transport system permease protein/ribosome-dependent ATPase</fullName>
    </submittedName>
</protein>
<evidence type="ECO:0000313" key="10">
    <source>
        <dbReference type="EMBL" id="SMP17948.1"/>
    </source>
</evidence>
<evidence type="ECO:0000256" key="6">
    <source>
        <dbReference type="ARBA" id="ARBA00022989"/>
    </source>
</evidence>
<keyword evidence="7 8" id="KW-0472">Membrane</keyword>
<evidence type="ECO:0000256" key="8">
    <source>
        <dbReference type="SAM" id="Phobius"/>
    </source>
</evidence>
<gene>
    <name evidence="10" type="ORF">SAMN06265339_1572</name>
</gene>
<feature type="transmembrane region" description="Helical" evidence="8">
    <location>
        <begin position="216"/>
        <end position="239"/>
    </location>
</feature>
<feature type="transmembrane region" description="Helical" evidence="8">
    <location>
        <begin position="21"/>
        <end position="41"/>
    </location>
</feature>
<keyword evidence="5 8" id="KW-0812">Transmembrane</keyword>
<reference evidence="10 11" key="1">
    <citation type="submission" date="2017-05" db="EMBL/GenBank/DDBJ databases">
        <authorList>
            <person name="Varghese N."/>
            <person name="Submissions S."/>
        </authorList>
    </citation>
    <scope>NUCLEOTIDE SEQUENCE [LARGE SCALE GENOMIC DNA]</scope>
    <source>
        <strain evidence="10 11">DSM 15522</strain>
    </source>
</reference>
<accession>A0ABY1NTQ2</accession>
<dbReference type="EMBL" id="FXUB01000005">
    <property type="protein sequence ID" value="SMP17948.1"/>
    <property type="molecule type" value="Genomic_DNA"/>
</dbReference>
<evidence type="ECO:0000256" key="4">
    <source>
        <dbReference type="ARBA" id="ARBA00022475"/>
    </source>
</evidence>
<dbReference type="PANTHER" id="PTHR30294">
    <property type="entry name" value="MEMBRANE COMPONENT OF ABC TRANSPORTER YHHJ-RELATED"/>
    <property type="match status" value="1"/>
</dbReference>
<sequence length="367" mass="41881">MMKKTYTIFTKELKELIRDPLSLLTVFILPITMMLVFGFGMKLDIKHVPFEIVDMDNSPLSRDIASRFLNNREYFNFKGSKINTANAEKDLLKGKIRFYLLFPPNFEKNYKKGKTAELQAIIDGTFPYRAEVIKSYINAIISNFNLKNHNQLLKVSVEPRYWFNESLNQQYLTVVGTLAIVMLISPAVFASLLITKEKESGSIYNIYSSPIKTTEYLTGKLLFASLISLLNFSLLLYMTVSLFKVPFKGNWITLITGSVLYVLTAVSFGLLLSNFFKRQVSAFIGSIILTVVPSILYSGYMTPVSSMDKTTLLISQSTPTFHYLNLLKDEFFKAAPLSVTSKELIVLLFFFTVFFLTTTLTFKKRET</sequence>
<evidence type="ECO:0000259" key="9">
    <source>
        <dbReference type="PROSITE" id="PS51012"/>
    </source>
</evidence>
<dbReference type="Proteomes" id="UP001157911">
    <property type="component" value="Unassembled WGS sequence"/>
</dbReference>
<dbReference type="PROSITE" id="PS51012">
    <property type="entry name" value="ABC_TM2"/>
    <property type="match status" value="1"/>
</dbReference>
<dbReference type="InterPro" id="IPR047817">
    <property type="entry name" value="ABC2_TM_bact-type"/>
</dbReference>
<feature type="transmembrane region" description="Helical" evidence="8">
    <location>
        <begin position="344"/>
        <end position="362"/>
    </location>
</feature>
<feature type="domain" description="ABC transmembrane type-2" evidence="9">
    <location>
        <begin position="130"/>
        <end position="365"/>
    </location>
</feature>
<evidence type="ECO:0000256" key="5">
    <source>
        <dbReference type="ARBA" id="ARBA00022692"/>
    </source>
</evidence>
<dbReference type="PANTHER" id="PTHR30294:SF29">
    <property type="entry name" value="MULTIDRUG ABC TRANSPORTER PERMEASE YBHS-RELATED"/>
    <property type="match status" value="1"/>
</dbReference>
<keyword evidence="11" id="KW-1185">Reference proteome</keyword>
<dbReference type="Gene3D" id="3.40.1710.10">
    <property type="entry name" value="abc type-2 transporter like domain"/>
    <property type="match status" value="1"/>
</dbReference>
<evidence type="ECO:0000256" key="3">
    <source>
        <dbReference type="ARBA" id="ARBA00022448"/>
    </source>
</evidence>
<comment type="caution">
    <text evidence="10">The sequence shown here is derived from an EMBL/GenBank/DDBJ whole genome shotgun (WGS) entry which is preliminary data.</text>
</comment>
<dbReference type="Pfam" id="PF12698">
    <property type="entry name" value="ABC2_membrane_3"/>
    <property type="match status" value="1"/>
</dbReference>
<comment type="similarity">
    <text evidence="2">Belongs to the ABC-2 integral membrane protein family.</text>
</comment>
<proteinExistence type="inferred from homology"/>
<dbReference type="InterPro" id="IPR051449">
    <property type="entry name" value="ABC-2_transporter_component"/>
</dbReference>
<evidence type="ECO:0000256" key="1">
    <source>
        <dbReference type="ARBA" id="ARBA00004651"/>
    </source>
</evidence>
<dbReference type="InterPro" id="IPR013525">
    <property type="entry name" value="ABC2_TM"/>
</dbReference>
<evidence type="ECO:0000256" key="2">
    <source>
        <dbReference type="ARBA" id="ARBA00007783"/>
    </source>
</evidence>
<organism evidence="10 11">
    <name type="scientific">Desulfurobacterium pacificum</name>
    <dbReference type="NCBI Taxonomy" id="240166"/>
    <lineage>
        <taxon>Bacteria</taxon>
        <taxon>Pseudomonadati</taxon>
        <taxon>Aquificota</taxon>
        <taxon>Aquificia</taxon>
        <taxon>Desulfurobacteriales</taxon>
        <taxon>Desulfurobacteriaceae</taxon>
        <taxon>Desulfurobacterium</taxon>
    </lineage>
</organism>
<evidence type="ECO:0000256" key="7">
    <source>
        <dbReference type="ARBA" id="ARBA00023136"/>
    </source>
</evidence>
<feature type="transmembrane region" description="Helical" evidence="8">
    <location>
        <begin position="280"/>
        <end position="300"/>
    </location>
</feature>
<name>A0ABY1NTQ2_9BACT</name>
<feature type="transmembrane region" description="Helical" evidence="8">
    <location>
        <begin position="251"/>
        <end position="273"/>
    </location>
</feature>
<keyword evidence="4" id="KW-1003">Cell membrane</keyword>
<feature type="transmembrane region" description="Helical" evidence="8">
    <location>
        <begin position="171"/>
        <end position="195"/>
    </location>
</feature>
<evidence type="ECO:0000313" key="11">
    <source>
        <dbReference type="Proteomes" id="UP001157911"/>
    </source>
</evidence>
<comment type="subcellular location">
    <subcellularLocation>
        <location evidence="1">Cell membrane</location>
        <topology evidence="1">Multi-pass membrane protein</topology>
    </subcellularLocation>
</comment>
<keyword evidence="3" id="KW-0813">Transport</keyword>